<keyword evidence="3" id="KW-0919">Taste</keyword>
<evidence type="ECO:0000256" key="2">
    <source>
        <dbReference type="ARBA" id="ARBA00007376"/>
    </source>
</evidence>
<keyword evidence="6 12" id="KW-1133">Transmembrane helix</keyword>
<evidence type="ECO:0000256" key="6">
    <source>
        <dbReference type="ARBA" id="ARBA00022989"/>
    </source>
</evidence>
<name>A0A667GYJ9_LYNCA</name>
<accession>A0A667GYJ9</accession>
<dbReference type="Pfam" id="PF05296">
    <property type="entry name" value="TAS2R"/>
    <property type="match status" value="2"/>
</dbReference>
<proteinExistence type="inferred from homology"/>
<comment type="subcellular location">
    <subcellularLocation>
        <location evidence="1">Membrane</location>
        <topology evidence="1">Multi-pass membrane protein</topology>
    </subcellularLocation>
</comment>
<keyword evidence="10" id="KW-0807">Transducer</keyword>
<dbReference type="Proteomes" id="UP000472241">
    <property type="component" value="Unplaced"/>
</dbReference>
<feature type="transmembrane region" description="Helical" evidence="12">
    <location>
        <begin position="231"/>
        <end position="253"/>
    </location>
</feature>
<evidence type="ECO:0000256" key="10">
    <source>
        <dbReference type="ARBA" id="ARBA00023224"/>
    </source>
</evidence>
<evidence type="ECO:0000256" key="1">
    <source>
        <dbReference type="ARBA" id="ARBA00004141"/>
    </source>
</evidence>
<evidence type="ECO:0000256" key="4">
    <source>
        <dbReference type="ARBA" id="ARBA00022606"/>
    </source>
</evidence>
<feature type="transmembrane region" description="Helical" evidence="12">
    <location>
        <begin position="6"/>
        <end position="35"/>
    </location>
</feature>
<feature type="transmembrane region" description="Helical" evidence="12">
    <location>
        <begin position="128"/>
        <end position="150"/>
    </location>
</feature>
<keyword evidence="7" id="KW-0297">G-protein coupled receptor</keyword>
<dbReference type="FunFam" id="1.20.1070.10:FF:000042">
    <property type="entry name" value="Taste receptor type 2 member 7"/>
    <property type="match status" value="1"/>
</dbReference>
<keyword evidence="9" id="KW-0675">Receptor</keyword>
<evidence type="ECO:0000256" key="3">
    <source>
        <dbReference type="ARBA" id="ARBA00022480"/>
    </source>
</evidence>
<dbReference type="Ensembl" id="ENSLCNT00005014051.1">
    <property type="protein sequence ID" value="ENSLCNP00005012542.1"/>
    <property type="gene ID" value="ENSLCNG00005008248.1"/>
</dbReference>
<feature type="transmembrane region" description="Helical" evidence="12">
    <location>
        <begin position="177"/>
        <end position="200"/>
    </location>
</feature>
<feature type="transmembrane region" description="Helical" evidence="12">
    <location>
        <begin position="47"/>
        <end position="70"/>
    </location>
</feature>
<dbReference type="CDD" id="cd15027">
    <property type="entry name" value="7tm_TAS2R43-like"/>
    <property type="match status" value="1"/>
</dbReference>
<feature type="transmembrane region" description="Helical" evidence="12">
    <location>
        <begin position="300"/>
        <end position="325"/>
    </location>
</feature>
<feature type="transmembrane region" description="Helical" evidence="12">
    <location>
        <begin position="381"/>
        <end position="403"/>
    </location>
</feature>
<dbReference type="InterPro" id="IPR007960">
    <property type="entry name" value="TAS2R"/>
</dbReference>
<reference evidence="13" key="1">
    <citation type="submission" date="2025-08" db="UniProtKB">
        <authorList>
            <consortium name="Ensembl"/>
        </authorList>
    </citation>
    <scope>IDENTIFICATION</scope>
</reference>
<evidence type="ECO:0000256" key="5">
    <source>
        <dbReference type="ARBA" id="ARBA00022692"/>
    </source>
</evidence>
<evidence type="ECO:0000256" key="7">
    <source>
        <dbReference type="ARBA" id="ARBA00023040"/>
    </source>
</evidence>
<keyword evidence="5 12" id="KW-0812">Transmembrane</keyword>
<evidence type="ECO:0008006" key="15">
    <source>
        <dbReference type="Google" id="ProtNLM"/>
    </source>
</evidence>
<keyword evidence="14" id="KW-1185">Reference proteome</keyword>
<evidence type="ECO:0000313" key="14">
    <source>
        <dbReference type="Proteomes" id="UP000472241"/>
    </source>
</evidence>
<comment type="similarity">
    <text evidence="2 11">Belongs to the G-protein coupled receptor T2R family.</text>
</comment>
<dbReference type="Gene3D" id="1.20.1070.10">
    <property type="entry name" value="Rhodopsin 7-helix transmembrane proteins"/>
    <property type="match status" value="1"/>
</dbReference>
<dbReference type="GO" id="GO:0004930">
    <property type="term" value="F:G protein-coupled receptor activity"/>
    <property type="evidence" value="ECO:0007669"/>
    <property type="project" value="UniProtKB-KW"/>
</dbReference>
<reference evidence="13" key="2">
    <citation type="submission" date="2025-09" db="UniProtKB">
        <authorList>
            <consortium name="Ensembl"/>
        </authorList>
    </citation>
    <scope>IDENTIFICATION</scope>
</reference>
<sequence length="422" mass="48272">MVTALPSIFSIAVIIEFLLGNFANGFIALVNFIDWTKRQKISSADHILAALAVSRIALLWVMIINWYATLFSPDFYSLEVRIIFQIAWAVSNHFSIWLATSLSIFYLFKIANFSSLIFLRLKWRVKSVVLVMLLGSLFLLFSHVAAVSIYEKVQTKAYEGNVTWRTKWTDMAHLSNMTVFTLANFIPFATSLMSFVLLIFSLWRHLKRMQLCGKGSQDPSTKVHIRAMQTVVSFLLFFAGYVLNLIVTIWSFNGLQKELFMFCQVLAFVYPSIHSLIKVGNGNATWQLNMPKSEFFTKQILVNVGVLLLFTLFLITCFLLIISLWRHSRRMQLNVTGFQDPSTEAHMKAMKVLVSFIILFILHFIGLAIEIACFTMPEKKLLFIFGMTTTVLYPWGHSFILILGNSKLKQASLRALQQVKCC</sequence>
<keyword evidence="8 12" id="KW-0472">Membrane</keyword>
<evidence type="ECO:0000256" key="11">
    <source>
        <dbReference type="RuleBase" id="RU004423"/>
    </source>
</evidence>
<feature type="transmembrane region" description="Helical" evidence="12">
    <location>
        <begin position="352"/>
        <end position="374"/>
    </location>
</feature>
<dbReference type="AlphaFoldDB" id="A0A667GYJ9"/>
<evidence type="ECO:0000256" key="8">
    <source>
        <dbReference type="ARBA" id="ARBA00023136"/>
    </source>
</evidence>
<dbReference type="SUPFAM" id="SSF81321">
    <property type="entry name" value="Family A G protein-coupled receptor-like"/>
    <property type="match status" value="2"/>
</dbReference>
<organism evidence="13 14">
    <name type="scientific">Lynx canadensis</name>
    <name type="common">Canada lynx</name>
    <name type="synonym">Felis canadensis</name>
    <dbReference type="NCBI Taxonomy" id="61383"/>
    <lineage>
        <taxon>Eukaryota</taxon>
        <taxon>Metazoa</taxon>
        <taxon>Chordata</taxon>
        <taxon>Craniata</taxon>
        <taxon>Vertebrata</taxon>
        <taxon>Euteleostomi</taxon>
        <taxon>Mammalia</taxon>
        <taxon>Eutheria</taxon>
        <taxon>Laurasiatheria</taxon>
        <taxon>Carnivora</taxon>
        <taxon>Feliformia</taxon>
        <taxon>Felidae</taxon>
        <taxon>Felinae</taxon>
        <taxon>Lynx</taxon>
    </lineage>
</organism>
<dbReference type="GO" id="GO:0033038">
    <property type="term" value="F:bitter taste receptor activity"/>
    <property type="evidence" value="ECO:0007669"/>
    <property type="project" value="InterPro"/>
</dbReference>
<dbReference type="PANTHER" id="PTHR11394:SF27">
    <property type="entry name" value="TASTE RECEPTOR TYPE 2 MEMBER 20"/>
    <property type="match status" value="1"/>
</dbReference>
<keyword evidence="4" id="KW-0716">Sensory transduction</keyword>
<feature type="transmembrane region" description="Helical" evidence="12">
    <location>
        <begin position="82"/>
        <end position="108"/>
    </location>
</feature>
<protein>
    <recommendedName>
        <fullName evidence="15">Taste receptor type 2</fullName>
    </recommendedName>
</protein>
<evidence type="ECO:0000256" key="12">
    <source>
        <dbReference type="SAM" id="Phobius"/>
    </source>
</evidence>
<evidence type="ECO:0000313" key="13">
    <source>
        <dbReference type="Ensembl" id="ENSLCNP00005012542.1"/>
    </source>
</evidence>
<dbReference type="PANTHER" id="PTHR11394">
    <property type="entry name" value="TASTE RECEPTOR TYPE 2"/>
    <property type="match status" value="1"/>
</dbReference>
<dbReference type="GO" id="GO:0016020">
    <property type="term" value="C:membrane"/>
    <property type="evidence" value="ECO:0007669"/>
    <property type="project" value="UniProtKB-SubCell"/>
</dbReference>
<evidence type="ECO:0000256" key="9">
    <source>
        <dbReference type="ARBA" id="ARBA00023170"/>
    </source>
</evidence>